<proteinExistence type="predicted"/>
<reference evidence="3 4" key="1">
    <citation type="submission" date="2024-06" db="EMBL/GenBank/DDBJ databases">
        <title>The Natural Products Discovery Center: Release of the First 8490 Sequenced Strains for Exploring Actinobacteria Biosynthetic Diversity.</title>
        <authorList>
            <person name="Kalkreuter E."/>
            <person name="Kautsar S.A."/>
            <person name="Yang D."/>
            <person name="Bader C.D."/>
            <person name="Teijaro C.N."/>
            <person name="Fluegel L."/>
            <person name="Davis C.M."/>
            <person name="Simpson J.R."/>
            <person name="Lauterbach L."/>
            <person name="Steele A.D."/>
            <person name="Gui C."/>
            <person name="Meng S."/>
            <person name="Li G."/>
            <person name="Viehrig K."/>
            <person name="Ye F."/>
            <person name="Su P."/>
            <person name="Kiefer A.F."/>
            <person name="Nichols A."/>
            <person name="Cepeda A.J."/>
            <person name="Yan W."/>
            <person name="Fan B."/>
            <person name="Jiang Y."/>
            <person name="Adhikari A."/>
            <person name="Zheng C.-J."/>
            <person name="Schuster L."/>
            <person name="Cowan T.M."/>
            <person name="Smanski M.J."/>
            <person name="Chevrette M.G."/>
            <person name="De Carvalho L.P.S."/>
            <person name="Shen B."/>
        </authorList>
    </citation>
    <scope>NUCLEOTIDE SEQUENCE [LARGE SCALE GENOMIC DNA]</scope>
    <source>
        <strain evidence="3 4">NPDC038104</strain>
    </source>
</reference>
<organism evidence="3 4">
    <name type="scientific">Streptomyces fragilis</name>
    <dbReference type="NCBI Taxonomy" id="67301"/>
    <lineage>
        <taxon>Bacteria</taxon>
        <taxon>Bacillati</taxon>
        <taxon>Actinomycetota</taxon>
        <taxon>Actinomycetes</taxon>
        <taxon>Kitasatosporales</taxon>
        <taxon>Streptomycetaceae</taxon>
        <taxon>Streptomyces</taxon>
    </lineage>
</organism>
<keyword evidence="2" id="KW-0472">Membrane</keyword>
<protein>
    <recommendedName>
        <fullName evidence="5">Integral membrane protein</fullName>
    </recommendedName>
</protein>
<feature type="compositionally biased region" description="Basic and acidic residues" evidence="1">
    <location>
        <begin position="235"/>
        <end position="257"/>
    </location>
</feature>
<dbReference type="RefSeq" id="WP_108956581.1">
    <property type="nucleotide sequence ID" value="NZ_BEVZ01000008.1"/>
</dbReference>
<evidence type="ECO:0000313" key="4">
    <source>
        <dbReference type="Proteomes" id="UP001550850"/>
    </source>
</evidence>
<comment type="caution">
    <text evidence="3">The sequence shown here is derived from an EMBL/GenBank/DDBJ whole genome shotgun (WGS) entry which is preliminary data.</text>
</comment>
<feature type="transmembrane region" description="Helical" evidence="2">
    <location>
        <begin position="150"/>
        <end position="173"/>
    </location>
</feature>
<feature type="region of interest" description="Disordered" evidence="1">
    <location>
        <begin position="230"/>
        <end position="257"/>
    </location>
</feature>
<gene>
    <name evidence="3" type="ORF">AB0E65_09405</name>
</gene>
<evidence type="ECO:0000313" key="3">
    <source>
        <dbReference type="EMBL" id="MEU3554421.1"/>
    </source>
</evidence>
<accession>A0ABV2YFW6</accession>
<dbReference type="Gene3D" id="1.10.287.1260">
    <property type="match status" value="1"/>
</dbReference>
<keyword evidence="4" id="KW-1185">Reference proteome</keyword>
<feature type="transmembrane region" description="Helical" evidence="2">
    <location>
        <begin position="81"/>
        <end position="102"/>
    </location>
</feature>
<evidence type="ECO:0008006" key="5">
    <source>
        <dbReference type="Google" id="ProtNLM"/>
    </source>
</evidence>
<feature type="transmembrane region" description="Helical" evidence="2">
    <location>
        <begin position="24"/>
        <end position="46"/>
    </location>
</feature>
<keyword evidence="2" id="KW-0812">Transmembrane</keyword>
<sequence>MVRRRLAVDLTGGLDDAWSEVVAFVPRLAVFLVVLVVGWVVARTAAKVLERMLRRAGSERPAARSGVRLLLRDSPHDLTGIISRLVFYLLMLAVLRLALGVFGPNPVGAVVDGVVAWLPRGIVAVLLVVVTLAVADAVRRVVGSVLASAAYGGAVARVLWAVVLLLGFVAAASQAGVATGVVLPVLYAGLATVGGIAVVGVGGGLIGPMRSRWERWLTRAEQEVAAARSGVAAYRAEREGEGDGTGRPEGERHPREG</sequence>
<evidence type="ECO:0000256" key="2">
    <source>
        <dbReference type="SAM" id="Phobius"/>
    </source>
</evidence>
<dbReference type="InterPro" id="IPR008910">
    <property type="entry name" value="MSC_TM_helix"/>
</dbReference>
<evidence type="ECO:0000256" key="1">
    <source>
        <dbReference type="SAM" id="MobiDB-lite"/>
    </source>
</evidence>
<dbReference type="Proteomes" id="UP001550850">
    <property type="component" value="Unassembled WGS sequence"/>
</dbReference>
<dbReference type="Pfam" id="PF05552">
    <property type="entry name" value="MS_channel_1st_1"/>
    <property type="match status" value="1"/>
</dbReference>
<feature type="transmembrane region" description="Helical" evidence="2">
    <location>
        <begin position="114"/>
        <end position="138"/>
    </location>
</feature>
<keyword evidence="2" id="KW-1133">Transmembrane helix</keyword>
<name>A0ABV2YFW6_9ACTN</name>
<feature type="transmembrane region" description="Helical" evidence="2">
    <location>
        <begin position="185"/>
        <end position="206"/>
    </location>
</feature>
<dbReference type="EMBL" id="JBEZUR010000010">
    <property type="protein sequence ID" value="MEU3554421.1"/>
    <property type="molecule type" value="Genomic_DNA"/>
</dbReference>